<dbReference type="EMBL" id="MTYJ01000326">
    <property type="protein sequence ID" value="OWA53505.1"/>
    <property type="molecule type" value="Genomic_DNA"/>
</dbReference>
<keyword evidence="5" id="KW-1185">Reference proteome</keyword>
<protein>
    <submittedName>
        <fullName evidence="4">Superoxide dismutase (Cu-Zn)</fullName>
    </submittedName>
</protein>
<feature type="signal peptide" evidence="2">
    <location>
        <begin position="1"/>
        <end position="22"/>
    </location>
</feature>
<sequence>MADPRTCLTLFLLSGVAISIHGQQGYQHKANRDSKQQGGRANRQTTTTTSAPDYSTLCGPSRTRVTKATAYVSGWSQLSGDISGHIDFSEQSPGSKYLLIEGEISGLNPGLHGLEIDEYGNLDESCSSFGSYFDPTLSSAASAGGQSADTKRFAGDLDNIQAGSNKKSTFKFSNDKLSLNGADSIIGRMVVLLEQPDDYGAAGRTLVLDNTTADTGNSRIACGVIGIQTEVQDDSSSASANAGTVTVTTVNATGPGGAVVVHSQHHSNASAPAGAGSYGTATAATAGTDVNRIGYLVSVVSLVLVVVM</sequence>
<evidence type="ECO:0000259" key="3">
    <source>
        <dbReference type="Pfam" id="PF00080"/>
    </source>
</evidence>
<keyword evidence="2" id="KW-0732">Signal</keyword>
<gene>
    <name evidence="4" type="ORF">BV898_17932</name>
</gene>
<accession>A0A9X6NFY7</accession>
<dbReference type="OrthoDB" id="2015551at2759"/>
<dbReference type="GO" id="GO:0005507">
    <property type="term" value="F:copper ion binding"/>
    <property type="evidence" value="ECO:0007669"/>
    <property type="project" value="InterPro"/>
</dbReference>
<feature type="domain" description="Superoxide dismutase copper/zinc binding" evidence="3">
    <location>
        <begin position="83"/>
        <end position="225"/>
    </location>
</feature>
<dbReference type="Gene3D" id="2.60.40.200">
    <property type="entry name" value="Superoxide dismutase, copper/zinc binding domain"/>
    <property type="match status" value="1"/>
</dbReference>
<dbReference type="Pfam" id="PF00080">
    <property type="entry name" value="Sod_Cu"/>
    <property type="match status" value="1"/>
</dbReference>
<evidence type="ECO:0000256" key="2">
    <source>
        <dbReference type="SAM" id="SignalP"/>
    </source>
</evidence>
<dbReference type="GO" id="GO:0006801">
    <property type="term" value="P:superoxide metabolic process"/>
    <property type="evidence" value="ECO:0007669"/>
    <property type="project" value="InterPro"/>
</dbReference>
<feature type="chain" id="PRO_5040900398" evidence="2">
    <location>
        <begin position="23"/>
        <end position="308"/>
    </location>
</feature>
<evidence type="ECO:0000313" key="4">
    <source>
        <dbReference type="EMBL" id="OWA53505.1"/>
    </source>
</evidence>
<evidence type="ECO:0000256" key="1">
    <source>
        <dbReference type="SAM" id="MobiDB-lite"/>
    </source>
</evidence>
<proteinExistence type="predicted"/>
<dbReference type="InterPro" id="IPR001424">
    <property type="entry name" value="SOD_Cu_Zn_dom"/>
</dbReference>
<evidence type="ECO:0000313" key="5">
    <source>
        <dbReference type="Proteomes" id="UP000192578"/>
    </source>
</evidence>
<feature type="region of interest" description="Disordered" evidence="1">
    <location>
        <begin position="27"/>
        <end position="57"/>
    </location>
</feature>
<name>A0A9X6NFY7_HYPEX</name>
<dbReference type="InterPro" id="IPR024134">
    <property type="entry name" value="SOD_Cu/Zn_/chaperone"/>
</dbReference>
<dbReference type="AlphaFoldDB" id="A0A9X6NFY7"/>
<dbReference type="InterPro" id="IPR036423">
    <property type="entry name" value="SOD-like_Cu/Zn_dom_sf"/>
</dbReference>
<dbReference type="Proteomes" id="UP000192578">
    <property type="component" value="Unassembled WGS sequence"/>
</dbReference>
<reference evidence="5" key="1">
    <citation type="submission" date="2017-01" db="EMBL/GenBank/DDBJ databases">
        <title>Comparative genomics of anhydrobiosis in the tardigrade Hypsibius dujardini.</title>
        <authorList>
            <person name="Yoshida Y."/>
            <person name="Koutsovoulos G."/>
            <person name="Laetsch D."/>
            <person name="Stevens L."/>
            <person name="Kumar S."/>
            <person name="Horikawa D."/>
            <person name="Ishino K."/>
            <person name="Komine S."/>
            <person name="Tomita M."/>
            <person name="Blaxter M."/>
            <person name="Arakawa K."/>
        </authorList>
    </citation>
    <scope>NUCLEOTIDE SEQUENCE [LARGE SCALE GENOMIC DNA]</scope>
    <source>
        <strain evidence="5">Z151</strain>
    </source>
</reference>
<dbReference type="SUPFAM" id="SSF49329">
    <property type="entry name" value="Cu,Zn superoxide dismutase-like"/>
    <property type="match status" value="1"/>
</dbReference>
<dbReference type="PANTHER" id="PTHR10003">
    <property type="entry name" value="SUPEROXIDE DISMUTASE CU-ZN -RELATED"/>
    <property type="match status" value="1"/>
</dbReference>
<organism evidence="4 5">
    <name type="scientific">Hypsibius exemplaris</name>
    <name type="common">Freshwater tardigrade</name>
    <dbReference type="NCBI Taxonomy" id="2072580"/>
    <lineage>
        <taxon>Eukaryota</taxon>
        <taxon>Metazoa</taxon>
        <taxon>Ecdysozoa</taxon>
        <taxon>Tardigrada</taxon>
        <taxon>Eutardigrada</taxon>
        <taxon>Parachela</taxon>
        <taxon>Hypsibioidea</taxon>
        <taxon>Hypsibiidae</taxon>
        <taxon>Hypsibius</taxon>
    </lineage>
</organism>
<comment type="caution">
    <text evidence="4">The sequence shown here is derived from an EMBL/GenBank/DDBJ whole genome shotgun (WGS) entry which is preliminary data.</text>
</comment>